<dbReference type="RefSeq" id="WP_176752508.1">
    <property type="nucleotide sequence ID" value="NZ_FMXP01000004.1"/>
</dbReference>
<name>A0A1G6AFX7_9STRE</name>
<accession>A0A1G6AFX7</accession>
<proteinExistence type="predicted"/>
<dbReference type="EMBL" id="FMXP01000004">
    <property type="protein sequence ID" value="SDB07295.1"/>
    <property type="molecule type" value="Genomic_DNA"/>
</dbReference>
<gene>
    <name evidence="1" type="ORF">SAMN02910293_00362</name>
</gene>
<dbReference type="Proteomes" id="UP000182508">
    <property type="component" value="Unassembled WGS sequence"/>
</dbReference>
<dbReference type="NCBIfam" id="NF040904">
    <property type="entry name" value="PhrA_Strep"/>
    <property type="match status" value="1"/>
</dbReference>
<evidence type="ECO:0000313" key="2">
    <source>
        <dbReference type="Proteomes" id="UP000182508"/>
    </source>
</evidence>
<organism evidence="1 2">
    <name type="scientific">Streptococcus henryi</name>
    <dbReference type="NCBI Taxonomy" id="439219"/>
    <lineage>
        <taxon>Bacteria</taxon>
        <taxon>Bacillati</taxon>
        <taxon>Bacillota</taxon>
        <taxon>Bacilli</taxon>
        <taxon>Lactobacillales</taxon>
        <taxon>Streptococcaceae</taxon>
        <taxon>Streptococcus</taxon>
    </lineage>
</organism>
<protein>
    <submittedName>
        <fullName evidence="1">Uncharacterized protein</fullName>
    </submittedName>
</protein>
<evidence type="ECO:0000313" key="1">
    <source>
        <dbReference type="EMBL" id="SDB07295.1"/>
    </source>
</evidence>
<keyword evidence="2" id="KW-1185">Reference proteome</keyword>
<dbReference type="STRING" id="439219.SAMN02910293_00362"/>
<sequence length="53" mass="5786">MKKISGIQKLLTILFIGVIITNTAFPNKIFIQKDNVVVKVVKKSTGLDVGKAD</sequence>
<dbReference type="AlphaFoldDB" id="A0A1G6AFX7"/>
<reference evidence="1 2" key="1">
    <citation type="submission" date="2016-10" db="EMBL/GenBank/DDBJ databases">
        <authorList>
            <person name="de Groot N.N."/>
        </authorList>
    </citation>
    <scope>NUCLEOTIDE SEQUENCE [LARGE SCALE GENOMIC DNA]</scope>
    <source>
        <strain evidence="1 2">A-4</strain>
    </source>
</reference>